<comment type="caution">
    <text evidence="1">The sequence shown here is derived from an EMBL/GenBank/DDBJ whole genome shotgun (WGS) entry which is preliminary data.</text>
</comment>
<evidence type="ECO:0000313" key="1">
    <source>
        <dbReference type="EMBL" id="CAD8119869.1"/>
    </source>
</evidence>
<organism evidence="1 2">
    <name type="scientific">Paramecium sonneborni</name>
    <dbReference type="NCBI Taxonomy" id="65129"/>
    <lineage>
        <taxon>Eukaryota</taxon>
        <taxon>Sar</taxon>
        <taxon>Alveolata</taxon>
        <taxon>Ciliophora</taxon>
        <taxon>Intramacronucleata</taxon>
        <taxon>Oligohymenophorea</taxon>
        <taxon>Peniculida</taxon>
        <taxon>Parameciidae</taxon>
        <taxon>Paramecium</taxon>
    </lineage>
</organism>
<keyword evidence="2" id="KW-1185">Reference proteome</keyword>
<proteinExistence type="predicted"/>
<protein>
    <submittedName>
        <fullName evidence="1">Uncharacterized protein</fullName>
    </submittedName>
</protein>
<gene>
    <name evidence="1" type="ORF">PSON_ATCC_30995.1.T1230050</name>
</gene>
<sequence length="203" mass="24076">MLNIKIVYQRKVHKLPTKIGSYQEIIEAIKTLYPQIKEVHLFTNINPSEPDGFEEINCEPALTFLKKMYQQFGWPTIKFLVLENLNDLSQLKNSMDLLNQSQIFSDKSNYLDQPKINKAIQKQEIDSQQNEKIQQNLIQLIDNRLRFYNLIGNSNQDNEMILKARKLSHRFTQYSYEWILDFVKQQGNYVSYEHLAELLSENQ</sequence>
<dbReference type="AlphaFoldDB" id="A0A8S1QWH5"/>
<accession>A0A8S1QWH5</accession>
<dbReference type="OrthoDB" id="296645at2759"/>
<reference evidence="1" key="1">
    <citation type="submission" date="2021-01" db="EMBL/GenBank/DDBJ databases">
        <authorList>
            <consortium name="Genoscope - CEA"/>
            <person name="William W."/>
        </authorList>
    </citation>
    <scope>NUCLEOTIDE SEQUENCE</scope>
</reference>
<dbReference type="Proteomes" id="UP000692954">
    <property type="component" value="Unassembled WGS sequence"/>
</dbReference>
<evidence type="ECO:0000313" key="2">
    <source>
        <dbReference type="Proteomes" id="UP000692954"/>
    </source>
</evidence>
<dbReference type="EMBL" id="CAJJDN010000123">
    <property type="protein sequence ID" value="CAD8119869.1"/>
    <property type="molecule type" value="Genomic_DNA"/>
</dbReference>
<name>A0A8S1QWH5_9CILI</name>